<reference evidence="1" key="2">
    <citation type="submission" date="2025-09" db="UniProtKB">
        <authorList>
            <consortium name="Ensembl"/>
        </authorList>
    </citation>
    <scope>IDENTIFICATION</scope>
</reference>
<gene>
    <name evidence="1" type="primary">Rec114</name>
</gene>
<sequence>MDCLLFGTTVK</sequence>
<evidence type="ECO:0000313" key="2">
    <source>
        <dbReference type="Proteomes" id="UP000694381"/>
    </source>
</evidence>
<name>A0A8C6RYE7_NANGA</name>
<keyword evidence="2" id="KW-1185">Reference proteome</keyword>
<protein>
    <submittedName>
        <fullName evidence="1">REC114 meiotic recombination protein</fullName>
    </submittedName>
</protein>
<evidence type="ECO:0000313" key="1">
    <source>
        <dbReference type="Ensembl" id="ENSNGAP00000024778.1"/>
    </source>
</evidence>
<dbReference type="Ensembl" id="ENSNGAT00000030490.1">
    <property type="protein sequence ID" value="ENSNGAP00000024778.1"/>
    <property type="gene ID" value="ENSNGAG00000022927.1"/>
</dbReference>
<reference evidence="1" key="1">
    <citation type="submission" date="2025-08" db="UniProtKB">
        <authorList>
            <consortium name="Ensembl"/>
        </authorList>
    </citation>
    <scope>IDENTIFICATION</scope>
</reference>
<dbReference type="Proteomes" id="UP000694381">
    <property type="component" value="Unassembled WGS sequence"/>
</dbReference>
<accession>A0A8C6RYE7</accession>
<proteinExistence type="predicted"/>
<organism evidence="1 2">
    <name type="scientific">Nannospalax galili</name>
    <name type="common">Northern Israeli blind subterranean mole rat</name>
    <name type="synonym">Spalax galili</name>
    <dbReference type="NCBI Taxonomy" id="1026970"/>
    <lineage>
        <taxon>Eukaryota</taxon>
        <taxon>Metazoa</taxon>
        <taxon>Chordata</taxon>
        <taxon>Craniata</taxon>
        <taxon>Vertebrata</taxon>
        <taxon>Euteleostomi</taxon>
        <taxon>Mammalia</taxon>
        <taxon>Eutheria</taxon>
        <taxon>Euarchontoglires</taxon>
        <taxon>Glires</taxon>
        <taxon>Rodentia</taxon>
        <taxon>Myomorpha</taxon>
        <taxon>Muroidea</taxon>
        <taxon>Spalacidae</taxon>
        <taxon>Spalacinae</taxon>
        <taxon>Nannospalax</taxon>
    </lineage>
</organism>